<accession>A0AAV7JDV3</accession>
<protein>
    <submittedName>
        <fullName evidence="1">Uncharacterized protein</fullName>
    </submittedName>
</protein>
<dbReference type="Proteomes" id="UP001165289">
    <property type="component" value="Unassembled WGS sequence"/>
</dbReference>
<proteinExistence type="predicted"/>
<name>A0AAV7JDV3_9METZ</name>
<dbReference type="EMBL" id="JAKMXF010000349">
    <property type="protein sequence ID" value="KAI6646952.1"/>
    <property type="molecule type" value="Genomic_DNA"/>
</dbReference>
<reference evidence="1 2" key="1">
    <citation type="journal article" date="2023" name="BMC Biol.">
        <title>The compact genome of the sponge Oopsacas minuta (Hexactinellida) is lacking key metazoan core genes.</title>
        <authorList>
            <person name="Santini S."/>
            <person name="Schenkelaars Q."/>
            <person name="Jourda C."/>
            <person name="Duchesne M."/>
            <person name="Belahbib H."/>
            <person name="Rocher C."/>
            <person name="Selva M."/>
            <person name="Riesgo A."/>
            <person name="Vervoort M."/>
            <person name="Leys S.P."/>
            <person name="Kodjabachian L."/>
            <person name="Le Bivic A."/>
            <person name="Borchiellini C."/>
            <person name="Claverie J.M."/>
            <person name="Renard E."/>
        </authorList>
    </citation>
    <scope>NUCLEOTIDE SEQUENCE [LARGE SCALE GENOMIC DNA]</scope>
    <source>
        <strain evidence="1">SPO-2</strain>
    </source>
</reference>
<evidence type="ECO:0000313" key="1">
    <source>
        <dbReference type="EMBL" id="KAI6646952.1"/>
    </source>
</evidence>
<keyword evidence="2" id="KW-1185">Reference proteome</keyword>
<evidence type="ECO:0000313" key="2">
    <source>
        <dbReference type="Proteomes" id="UP001165289"/>
    </source>
</evidence>
<gene>
    <name evidence="1" type="ORF">LOD99_9046</name>
</gene>
<comment type="caution">
    <text evidence="1">The sequence shown here is derived from an EMBL/GenBank/DDBJ whole genome shotgun (WGS) entry which is preliminary data.</text>
</comment>
<sequence>MILRDKKRKDNSNTQETYLCCPVVVDGRACGISSLEKWYYRHLLRTHIIKSVTKEEREVILFAKANRICFEDEIVETVAESGEQAIGNIISPEINNMSLPEPIPFETEENHVNRPLAS</sequence>
<dbReference type="AlphaFoldDB" id="A0AAV7JDV3"/>
<organism evidence="1 2">
    <name type="scientific">Oopsacas minuta</name>
    <dbReference type="NCBI Taxonomy" id="111878"/>
    <lineage>
        <taxon>Eukaryota</taxon>
        <taxon>Metazoa</taxon>
        <taxon>Porifera</taxon>
        <taxon>Hexactinellida</taxon>
        <taxon>Hexasterophora</taxon>
        <taxon>Lyssacinosida</taxon>
        <taxon>Leucopsacidae</taxon>
        <taxon>Oopsacas</taxon>
    </lineage>
</organism>